<dbReference type="EMBL" id="JAJNOR010000004">
    <property type="protein sequence ID" value="MCD2492632.1"/>
    <property type="molecule type" value="Genomic_DNA"/>
</dbReference>
<proteinExistence type="predicted"/>
<evidence type="ECO:0000313" key="2">
    <source>
        <dbReference type="Proteomes" id="UP001299265"/>
    </source>
</evidence>
<name>A0AAP2RI40_9FIRM</name>
<dbReference type="InterPro" id="IPR010035">
    <property type="entry name" value="Thi_S"/>
</dbReference>
<dbReference type="NCBIfam" id="TIGR01683">
    <property type="entry name" value="thiS"/>
    <property type="match status" value="1"/>
</dbReference>
<dbReference type="Gene3D" id="3.10.20.30">
    <property type="match status" value="1"/>
</dbReference>
<dbReference type="RefSeq" id="WP_231062514.1">
    <property type="nucleotide sequence ID" value="NZ_JAJNOR010000004.1"/>
</dbReference>
<dbReference type="Proteomes" id="UP001299265">
    <property type="component" value="Unassembled WGS sequence"/>
</dbReference>
<keyword evidence="2" id="KW-1185">Reference proteome</keyword>
<accession>A0AAP2RI40</accession>
<comment type="caution">
    <text evidence="1">The sequence shown here is derived from an EMBL/GenBank/DDBJ whole genome shotgun (WGS) entry which is preliminary data.</text>
</comment>
<gene>
    <name evidence="1" type="primary">thiS</name>
    <name evidence="1" type="ORF">LQE92_08325</name>
</gene>
<dbReference type="SUPFAM" id="SSF54285">
    <property type="entry name" value="MoaD/ThiS"/>
    <property type="match status" value="1"/>
</dbReference>
<dbReference type="InterPro" id="IPR016155">
    <property type="entry name" value="Mopterin_synth/thiamin_S_b"/>
</dbReference>
<evidence type="ECO:0000313" key="1">
    <source>
        <dbReference type="EMBL" id="MCD2492632.1"/>
    </source>
</evidence>
<sequence>MIIINGEFADQAEGKSLSSYLSESGYKQEKVAVERNGKIVPKSEYDDTVLRDNDEVEIVSFVGGG</sequence>
<dbReference type="CDD" id="cd00565">
    <property type="entry name" value="Ubl_ThiS"/>
    <property type="match status" value="1"/>
</dbReference>
<dbReference type="InterPro" id="IPR003749">
    <property type="entry name" value="ThiS/MoaD-like"/>
</dbReference>
<dbReference type="Pfam" id="PF02597">
    <property type="entry name" value="ThiS"/>
    <property type="match status" value="1"/>
</dbReference>
<dbReference type="InterPro" id="IPR012675">
    <property type="entry name" value="Beta-grasp_dom_sf"/>
</dbReference>
<dbReference type="PANTHER" id="PTHR34472">
    <property type="entry name" value="SULFUR CARRIER PROTEIN THIS"/>
    <property type="match status" value="1"/>
</dbReference>
<reference evidence="1 2" key="1">
    <citation type="submission" date="2021-11" db="EMBL/GenBank/DDBJ databases">
        <title>Lacrimispora sp. nov. NSJ-141 isolated from human feces.</title>
        <authorList>
            <person name="Abdugheni R."/>
        </authorList>
    </citation>
    <scope>NUCLEOTIDE SEQUENCE [LARGE SCALE GENOMIC DNA]</scope>
    <source>
        <strain evidence="1 2">NSJ-141</strain>
    </source>
</reference>
<dbReference type="AlphaFoldDB" id="A0AAP2RI40"/>
<organism evidence="1 2">
    <name type="scientific">Lientehia hominis</name>
    <dbReference type="NCBI Taxonomy" id="2897778"/>
    <lineage>
        <taxon>Bacteria</taxon>
        <taxon>Bacillati</taxon>
        <taxon>Bacillota</taxon>
        <taxon>Clostridia</taxon>
        <taxon>Lachnospirales</taxon>
        <taxon>Lachnospiraceae</taxon>
        <taxon>Lientehia</taxon>
    </lineage>
</organism>
<protein>
    <submittedName>
        <fullName evidence="1">Sulfur carrier protein ThiS</fullName>
    </submittedName>
</protein>
<dbReference type="PANTHER" id="PTHR34472:SF1">
    <property type="entry name" value="SULFUR CARRIER PROTEIN THIS"/>
    <property type="match status" value="1"/>
</dbReference>